<keyword evidence="3" id="KW-1185">Reference proteome</keyword>
<evidence type="ECO:0000313" key="3">
    <source>
        <dbReference type="Proteomes" id="UP000501690"/>
    </source>
</evidence>
<proteinExistence type="predicted"/>
<protein>
    <submittedName>
        <fullName evidence="2">Uncharacterized protein</fullName>
    </submittedName>
</protein>
<gene>
    <name evidence="2" type="ORF">DEO72_LG5g2961</name>
</gene>
<organism evidence="2 3">
    <name type="scientific">Vigna unguiculata</name>
    <name type="common">Cowpea</name>
    <dbReference type="NCBI Taxonomy" id="3917"/>
    <lineage>
        <taxon>Eukaryota</taxon>
        <taxon>Viridiplantae</taxon>
        <taxon>Streptophyta</taxon>
        <taxon>Embryophyta</taxon>
        <taxon>Tracheophyta</taxon>
        <taxon>Spermatophyta</taxon>
        <taxon>Magnoliopsida</taxon>
        <taxon>eudicotyledons</taxon>
        <taxon>Gunneridae</taxon>
        <taxon>Pentapetalae</taxon>
        <taxon>rosids</taxon>
        <taxon>fabids</taxon>
        <taxon>Fabales</taxon>
        <taxon>Fabaceae</taxon>
        <taxon>Papilionoideae</taxon>
        <taxon>50 kb inversion clade</taxon>
        <taxon>NPAAA clade</taxon>
        <taxon>indigoferoid/millettioid clade</taxon>
        <taxon>Phaseoleae</taxon>
        <taxon>Vigna</taxon>
    </lineage>
</organism>
<name>A0A4D6M128_VIGUN</name>
<evidence type="ECO:0000313" key="2">
    <source>
        <dbReference type="EMBL" id="QCD94872.1"/>
    </source>
</evidence>
<reference evidence="2 3" key="1">
    <citation type="submission" date="2019-04" db="EMBL/GenBank/DDBJ databases">
        <title>An improved genome assembly and genetic linkage map for asparagus bean, Vigna unguiculata ssp. sesquipedialis.</title>
        <authorList>
            <person name="Xia Q."/>
            <person name="Zhang R."/>
            <person name="Dong Y."/>
        </authorList>
    </citation>
    <scope>NUCLEOTIDE SEQUENCE [LARGE SCALE GENOMIC DNA]</scope>
    <source>
        <tissue evidence="2">Leaf</tissue>
    </source>
</reference>
<feature type="region of interest" description="Disordered" evidence="1">
    <location>
        <begin position="56"/>
        <end position="94"/>
    </location>
</feature>
<dbReference type="EMBL" id="CP039349">
    <property type="protein sequence ID" value="QCD94872.1"/>
    <property type="molecule type" value="Genomic_DNA"/>
</dbReference>
<feature type="compositionally biased region" description="Basic residues" evidence="1">
    <location>
        <begin position="83"/>
        <end position="93"/>
    </location>
</feature>
<dbReference type="Proteomes" id="UP000501690">
    <property type="component" value="Linkage Group LG5"/>
</dbReference>
<sequence>MHFASYSFPAAKFVFPSSPQIESTNTQITSFFSIFPPTTLISNLAHSIINEIPAKLRPGSRQQPPYRIRSSFSPLKSPPRNHTSSRHFLRRRSSCPSRCNGCRTTRVSLATTLGQCCYFQLSLTELQRHPT</sequence>
<dbReference type="AlphaFoldDB" id="A0A4D6M128"/>
<accession>A0A4D6M128</accession>
<evidence type="ECO:0000256" key="1">
    <source>
        <dbReference type="SAM" id="MobiDB-lite"/>
    </source>
</evidence>